<dbReference type="InterPro" id="IPR002734">
    <property type="entry name" value="RibDG_C"/>
</dbReference>
<evidence type="ECO:0000259" key="1">
    <source>
        <dbReference type="Pfam" id="PF01872"/>
    </source>
</evidence>
<dbReference type="EMBL" id="LT594323">
    <property type="protein sequence ID" value="SBT45746.1"/>
    <property type="molecule type" value="Genomic_DNA"/>
</dbReference>
<keyword evidence="3" id="KW-1185">Reference proteome</keyword>
<dbReference type="PANTHER" id="PTHR38011">
    <property type="entry name" value="DIHYDROFOLATE REDUCTASE FAMILY PROTEIN (AFU_ORTHOLOGUE AFUA_8G06820)"/>
    <property type="match status" value="1"/>
</dbReference>
<accession>A0A1A8ZNR8</accession>
<sequence>MRKVVVYELLSLDGVAEEPGNWMFDVDQQVFENLSSVISTQDTVLLGRGTYDYWVDYWPSSDVEPFATFINRTAKHVITSSKPATEWAGTLLVDVPVADYVASLKRQEGADIGVHGSIRLAQSLLKAGLVDELRLVITPTLANDGRRLFDHDDTLRRLTLLDAQSTPSGHLLLGYRALPA</sequence>
<dbReference type="SUPFAM" id="SSF53597">
    <property type="entry name" value="Dihydrofolate reductase-like"/>
    <property type="match status" value="1"/>
</dbReference>
<evidence type="ECO:0000313" key="3">
    <source>
        <dbReference type="Proteomes" id="UP000199385"/>
    </source>
</evidence>
<dbReference type="Pfam" id="PF01872">
    <property type="entry name" value="RibD_C"/>
    <property type="match status" value="1"/>
</dbReference>
<dbReference type="GO" id="GO:0008703">
    <property type="term" value="F:5-amino-6-(5-phosphoribosylamino)uracil reductase activity"/>
    <property type="evidence" value="ECO:0007669"/>
    <property type="project" value="InterPro"/>
</dbReference>
<dbReference type="Gene3D" id="3.40.430.10">
    <property type="entry name" value="Dihydrofolate Reductase, subunit A"/>
    <property type="match status" value="1"/>
</dbReference>
<dbReference type="Proteomes" id="UP000199385">
    <property type="component" value="Chromosome I"/>
</dbReference>
<evidence type="ECO:0000313" key="2">
    <source>
        <dbReference type="EMBL" id="SBT45746.1"/>
    </source>
</evidence>
<gene>
    <name evidence="2" type="ORF">GA0070611_3131</name>
</gene>
<dbReference type="STRING" id="261654.GA0070611_3131"/>
<organism evidence="2 3">
    <name type="scientific">Micromonospora auratinigra</name>
    <dbReference type="NCBI Taxonomy" id="261654"/>
    <lineage>
        <taxon>Bacteria</taxon>
        <taxon>Bacillati</taxon>
        <taxon>Actinomycetota</taxon>
        <taxon>Actinomycetes</taxon>
        <taxon>Micromonosporales</taxon>
        <taxon>Micromonosporaceae</taxon>
        <taxon>Micromonospora</taxon>
    </lineage>
</organism>
<protein>
    <submittedName>
        <fullName evidence="2">Dihydrofolate reductase</fullName>
    </submittedName>
</protein>
<proteinExistence type="predicted"/>
<dbReference type="InterPro" id="IPR024072">
    <property type="entry name" value="DHFR-like_dom_sf"/>
</dbReference>
<dbReference type="AlphaFoldDB" id="A0A1A8ZNR8"/>
<dbReference type="PATRIC" id="fig|261654.4.peg.3184"/>
<name>A0A1A8ZNR8_9ACTN</name>
<dbReference type="OrthoDB" id="3471694at2"/>
<feature type="domain" description="Bacterial bifunctional deaminase-reductase C-terminal" evidence="1">
    <location>
        <begin position="3"/>
        <end position="169"/>
    </location>
</feature>
<reference evidence="3" key="1">
    <citation type="submission" date="2016-06" db="EMBL/GenBank/DDBJ databases">
        <authorList>
            <person name="Varghese N."/>
            <person name="Submissions Spin"/>
        </authorList>
    </citation>
    <scope>NUCLEOTIDE SEQUENCE [LARGE SCALE GENOMIC DNA]</scope>
    <source>
        <strain evidence="3">DSM 44815</strain>
    </source>
</reference>
<dbReference type="PANTHER" id="PTHR38011:SF11">
    <property type="entry name" value="2,5-DIAMINO-6-RIBOSYLAMINO-4(3H)-PYRIMIDINONE 5'-PHOSPHATE REDUCTASE"/>
    <property type="match status" value="1"/>
</dbReference>
<dbReference type="InterPro" id="IPR050765">
    <property type="entry name" value="Riboflavin_Biosynth_HTPR"/>
</dbReference>
<dbReference type="RefSeq" id="WP_091664712.1">
    <property type="nucleotide sequence ID" value="NZ_LT594323.1"/>
</dbReference>
<dbReference type="GO" id="GO:0009231">
    <property type="term" value="P:riboflavin biosynthetic process"/>
    <property type="evidence" value="ECO:0007669"/>
    <property type="project" value="InterPro"/>
</dbReference>